<dbReference type="Pfam" id="PF04397">
    <property type="entry name" value="LytTR"/>
    <property type="match status" value="1"/>
</dbReference>
<gene>
    <name evidence="3" type="ORF">SDC9_61799</name>
</gene>
<dbReference type="SMART" id="SM00850">
    <property type="entry name" value="LytTR"/>
    <property type="match status" value="1"/>
</dbReference>
<dbReference type="InterPro" id="IPR007492">
    <property type="entry name" value="LytTR_DNA-bd_dom"/>
</dbReference>
<protein>
    <recommendedName>
        <fullName evidence="2">HTH LytTR-type domain-containing protein</fullName>
    </recommendedName>
</protein>
<organism evidence="3">
    <name type="scientific">bioreactor metagenome</name>
    <dbReference type="NCBI Taxonomy" id="1076179"/>
    <lineage>
        <taxon>unclassified sequences</taxon>
        <taxon>metagenomes</taxon>
        <taxon>ecological metagenomes</taxon>
    </lineage>
</organism>
<feature type="domain" description="HTH LytTR-type" evidence="2">
    <location>
        <begin position="178"/>
        <end position="273"/>
    </location>
</feature>
<feature type="transmembrane region" description="Helical" evidence="1">
    <location>
        <begin position="12"/>
        <end position="31"/>
    </location>
</feature>
<sequence length="274" mass="32248">MNIPEYISEKRNSVKLVVFTALFALVFINIYKPFSSSSWYPVSEFLFFAYSSLIILTGVLVVIISRLVMYFYGKHHSISYTKYALWVFIEILCMSLFYTLYTLSVNKERDAIDIFESSFVNTTLVILLPYTVLWFYFGWKESSMRLERIISGEGEASTFGIIAFRDEKDAMRISVHSKDLLYIESADNYVTIYYENHGKLKKYLLRNRLKTIENHLADTNVVRCHRSYLVNLERVKVVRREKEGLFMELDNELVKDIQVSKSYSKKISEKFLSR</sequence>
<keyword evidence="1" id="KW-1133">Transmembrane helix</keyword>
<reference evidence="3" key="1">
    <citation type="submission" date="2019-08" db="EMBL/GenBank/DDBJ databases">
        <authorList>
            <person name="Kucharzyk K."/>
            <person name="Murdoch R.W."/>
            <person name="Higgins S."/>
            <person name="Loffler F."/>
        </authorList>
    </citation>
    <scope>NUCLEOTIDE SEQUENCE</scope>
</reference>
<dbReference type="GO" id="GO:0000156">
    <property type="term" value="F:phosphorelay response regulator activity"/>
    <property type="evidence" value="ECO:0007669"/>
    <property type="project" value="InterPro"/>
</dbReference>
<name>A0A644XI10_9ZZZZ</name>
<proteinExistence type="predicted"/>
<evidence type="ECO:0000259" key="2">
    <source>
        <dbReference type="PROSITE" id="PS50930"/>
    </source>
</evidence>
<dbReference type="Gene3D" id="2.40.50.1020">
    <property type="entry name" value="LytTr DNA-binding domain"/>
    <property type="match status" value="1"/>
</dbReference>
<dbReference type="InterPro" id="IPR046947">
    <property type="entry name" value="LytR-like"/>
</dbReference>
<feature type="transmembrane region" description="Helical" evidence="1">
    <location>
        <begin position="47"/>
        <end position="71"/>
    </location>
</feature>
<dbReference type="PROSITE" id="PS50930">
    <property type="entry name" value="HTH_LYTTR"/>
    <property type="match status" value="1"/>
</dbReference>
<evidence type="ECO:0000256" key="1">
    <source>
        <dbReference type="SAM" id="Phobius"/>
    </source>
</evidence>
<feature type="transmembrane region" description="Helical" evidence="1">
    <location>
        <begin position="121"/>
        <end position="139"/>
    </location>
</feature>
<feature type="transmembrane region" description="Helical" evidence="1">
    <location>
        <begin position="83"/>
        <end position="101"/>
    </location>
</feature>
<keyword evidence="1" id="KW-0812">Transmembrane</keyword>
<evidence type="ECO:0000313" key="3">
    <source>
        <dbReference type="EMBL" id="MPM15428.1"/>
    </source>
</evidence>
<accession>A0A644XI10</accession>
<dbReference type="EMBL" id="VSSQ01002442">
    <property type="protein sequence ID" value="MPM15428.1"/>
    <property type="molecule type" value="Genomic_DNA"/>
</dbReference>
<keyword evidence="1" id="KW-0472">Membrane</keyword>
<dbReference type="GO" id="GO:0003677">
    <property type="term" value="F:DNA binding"/>
    <property type="evidence" value="ECO:0007669"/>
    <property type="project" value="InterPro"/>
</dbReference>
<dbReference type="PANTHER" id="PTHR37299">
    <property type="entry name" value="TRANSCRIPTIONAL REGULATOR-RELATED"/>
    <property type="match status" value="1"/>
</dbReference>
<dbReference type="PANTHER" id="PTHR37299:SF1">
    <property type="entry name" value="STAGE 0 SPORULATION PROTEIN A HOMOLOG"/>
    <property type="match status" value="1"/>
</dbReference>
<dbReference type="AlphaFoldDB" id="A0A644XI10"/>
<comment type="caution">
    <text evidence="3">The sequence shown here is derived from an EMBL/GenBank/DDBJ whole genome shotgun (WGS) entry which is preliminary data.</text>
</comment>